<organism evidence="1">
    <name type="scientific">viral metagenome</name>
    <dbReference type="NCBI Taxonomy" id="1070528"/>
    <lineage>
        <taxon>unclassified sequences</taxon>
        <taxon>metagenomes</taxon>
        <taxon>organismal metagenomes</taxon>
    </lineage>
</organism>
<evidence type="ECO:0000313" key="1">
    <source>
        <dbReference type="EMBL" id="QHT08359.1"/>
    </source>
</evidence>
<reference evidence="1" key="1">
    <citation type="journal article" date="2020" name="Nature">
        <title>Giant virus diversity and host interactions through global metagenomics.</title>
        <authorList>
            <person name="Schulz F."/>
            <person name="Roux S."/>
            <person name="Paez-Espino D."/>
            <person name="Jungbluth S."/>
            <person name="Walsh D.A."/>
            <person name="Denef V.J."/>
            <person name="McMahon K.D."/>
            <person name="Konstantinidis K.T."/>
            <person name="Eloe-Fadrosh E.A."/>
            <person name="Kyrpides N.C."/>
            <person name="Woyke T."/>
        </authorList>
    </citation>
    <scope>NUCLEOTIDE SEQUENCE</scope>
    <source>
        <strain evidence="1">GVMAG-M-3300022752-66</strain>
    </source>
</reference>
<protein>
    <submittedName>
        <fullName evidence="1">Uncharacterized protein</fullName>
    </submittedName>
</protein>
<dbReference type="AlphaFoldDB" id="A0A6C0CXE5"/>
<proteinExistence type="predicted"/>
<dbReference type="EMBL" id="MN739494">
    <property type="protein sequence ID" value="QHT08359.1"/>
    <property type="molecule type" value="Genomic_DNA"/>
</dbReference>
<sequence>MDSNQMGKMVLFLNPTPNCRILPSVLYKNFGCAICSGININKNNKIATTVG</sequence>
<name>A0A6C0CXE5_9ZZZZ</name>
<accession>A0A6C0CXE5</accession>